<keyword evidence="1" id="KW-0812">Transmembrane</keyword>
<gene>
    <name evidence="2" type="ORF">ACFFJH_14210</name>
</gene>
<evidence type="ECO:0000313" key="2">
    <source>
        <dbReference type="EMBL" id="MFC0350967.1"/>
    </source>
</evidence>
<keyword evidence="3" id="KW-1185">Reference proteome</keyword>
<dbReference type="Proteomes" id="UP001589844">
    <property type="component" value="Unassembled WGS sequence"/>
</dbReference>
<dbReference type="RefSeq" id="WP_390213518.1">
    <property type="nucleotide sequence ID" value="NZ_JBHLXJ010000015.1"/>
</dbReference>
<keyword evidence="1" id="KW-1133">Transmembrane helix</keyword>
<evidence type="ECO:0000256" key="1">
    <source>
        <dbReference type="SAM" id="Phobius"/>
    </source>
</evidence>
<proteinExistence type="predicted"/>
<reference evidence="2 3" key="1">
    <citation type="submission" date="2024-09" db="EMBL/GenBank/DDBJ databases">
        <authorList>
            <person name="Sun Q."/>
            <person name="Mori K."/>
        </authorList>
    </citation>
    <scope>NUCLEOTIDE SEQUENCE [LARGE SCALE GENOMIC DNA]</scope>
    <source>
        <strain evidence="2 3">CCM 8677</strain>
    </source>
</reference>
<accession>A0ABV6IH56</accession>
<dbReference type="EMBL" id="JBHLXJ010000015">
    <property type="protein sequence ID" value="MFC0350967.1"/>
    <property type="molecule type" value="Genomic_DNA"/>
</dbReference>
<organism evidence="2 3">
    <name type="scientific">Undibacterium danionis</name>
    <dbReference type="NCBI Taxonomy" id="1812100"/>
    <lineage>
        <taxon>Bacteria</taxon>
        <taxon>Pseudomonadati</taxon>
        <taxon>Pseudomonadota</taxon>
        <taxon>Betaproteobacteria</taxon>
        <taxon>Burkholderiales</taxon>
        <taxon>Oxalobacteraceae</taxon>
        <taxon>Undibacterium</taxon>
    </lineage>
</organism>
<sequence length="114" mass="13002">MLKLIQWQWEGYTEFHRSRLNLVMHIVLVPGFICANLYLINSLVNGDYVFALLSLATMGLSIALQGIGHKQEPQASIPFTSAWNAVSRLLVEQWINFPRFVLTGGWWRALQQAS</sequence>
<evidence type="ECO:0000313" key="3">
    <source>
        <dbReference type="Proteomes" id="UP001589844"/>
    </source>
</evidence>
<feature type="transmembrane region" description="Helical" evidence="1">
    <location>
        <begin position="20"/>
        <end position="40"/>
    </location>
</feature>
<comment type="caution">
    <text evidence="2">The sequence shown here is derived from an EMBL/GenBank/DDBJ whole genome shotgun (WGS) entry which is preliminary data.</text>
</comment>
<name>A0ABV6IH56_9BURK</name>
<protein>
    <submittedName>
        <fullName evidence="2">Terminase</fullName>
    </submittedName>
</protein>
<feature type="transmembrane region" description="Helical" evidence="1">
    <location>
        <begin position="46"/>
        <end position="64"/>
    </location>
</feature>
<keyword evidence="1" id="KW-0472">Membrane</keyword>